<name>A0A2K9EGW6_9RHOB</name>
<keyword evidence="8" id="KW-0347">Helicase</keyword>
<gene>
    <name evidence="8" type="ORF">CUV01_09485</name>
</gene>
<dbReference type="EMBL" id="CP025408">
    <property type="protein sequence ID" value="AUH33589.1"/>
    <property type="molecule type" value="Genomic_DNA"/>
</dbReference>
<evidence type="ECO:0000256" key="6">
    <source>
        <dbReference type="ARBA" id="ARBA00023163"/>
    </source>
</evidence>
<reference evidence="8 9" key="1">
    <citation type="submission" date="2017-12" db="EMBL/GenBank/DDBJ databases">
        <authorList>
            <person name="Hurst M.R.H."/>
        </authorList>
    </citation>
    <scope>NUCLEOTIDE SEQUENCE [LARGE SCALE GENOMIC DNA]</scope>
    <source>
        <strain evidence="8 9">BM15</strain>
    </source>
</reference>
<dbReference type="Pfam" id="PF23639">
    <property type="entry name" value="DUF7146"/>
    <property type="match status" value="1"/>
</dbReference>
<evidence type="ECO:0000256" key="5">
    <source>
        <dbReference type="ARBA" id="ARBA00022705"/>
    </source>
</evidence>
<evidence type="ECO:0000259" key="7">
    <source>
        <dbReference type="SMART" id="SM00778"/>
    </source>
</evidence>
<dbReference type="InterPro" id="IPR006171">
    <property type="entry name" value="TOPRIM_dom"/>
</dbReference>
<dbReference type="Gene3D" id="3.90.580.10">
    <property type="entry name" value="Zinc finger, CHC2-type domain"/>
    <property type="match status" value="1"/>
</dbReference>
<keyword evidence="8" id="KW-0067">ATP-binding</keyword>
<dbReference type="GO" id="GO:1990077">
    <property type="term" value="C:primosome complex"/>
    <property type="evidence" value="ECO:0007669"/>
    <property type="project" value="UniProtKB-KW"/>
</dbReference>
<feature type="domain" description="DNA primase/helicase Gp4 N-terminal Bacteriophage T7-like" evidence="7">
    <location>
        <begin position="30"/>
        <end position="66"/>
    </location>
</feature>
<dbReference type="GO" id="GO:0004386">
    <property type="term" value="F:helicase activity"/>
    <property type="evidence" value="ECO:0007669"/>
    <property type="project" value="UniProtKB-KW"/>
</dbReference>
<dbReference type="GO" id="GO:0016779">
    <property type="term" value="F:nucleotidyltransferase activity"/>
    <property type="evidence" value="ECO:0007669"/>
    <property type="project" value="UniProtKB-KW"/>
</dbReference>
<proteinExistence type="predicted"/>
<dbReference type="GO" id="GO:0008270">
    <property type="term" value="F:zinc ion binding"/>
    <property type="evidence" value="ECO:0007669"/>
    <property type="project" value="InterPro"/>
</dbReference>
<keyword evidence="9" id="KW-1185">Reference proteome</keyword>
<keyword evidence="3" id="KW-0808">Transferase</keyword>
<keyword evidence="5" id="KW-0235">DNA replication</keyword>
<dbReference type="AlphaFoldDB" id="A0A2K9EGW6"/>
<keyword evidence="1" id="KW-0240">DNA-directed RNA polymerase</keyword>
<dbReference type="KEGG" id="paro:CUV01_09485"/>
<keyword evidence="8" id="KW-0547">Nucleotide-binding</keyword>
<dbReference type="GO" id="GO:0000428">
    <property type="term" value="C:DNA-directed RNA polymerase complex"/>
    <property type="evidence" value="ECO:0007669"/>
    <property type="project" value="UniProtKB-KW"/>
</dbReference>
<dbReference type="InterPro" id="IPR013237">
    <property type="entry name" value="Phage_T7_Gp4_N"/>
</dbReference>
<dbReference type="GO" id="GO:0003677">
    <property type="term" value="F:DNA binding"/>
    <property type="evidence" value="ECO:0007669"/>
    <property type="project" value="InterPro"/>
</dbReference>
<organism evidence="8 9">
    <name type="scientific">Paracoccus tegillarcae</name>
    <dbReference type="NCBI Taxonomy" id="1529068"/>
    <lineage>
        <taxon>Bacteria</taxon>
        <taxon>Pseudomonadati</taxon>
        <taxon>Pseudomonadota</taxon>
        <taxon>Alphaproteobacteria</taxon>
        <taxon>Rhodobacterales</taxon>
        <taxon>Paracoccaceae</taxon>
        <taxon>Paracoccus</taxon>
    </lineage>
</organism>
<evidence type="ECO:0000256" key="2">
    <source>
        <dbReference type="ARBA" id="ARBA00022515"/>
    </source>
</evidence>
<dbReference type="SUPFAM" id="SSF57783">
    <property type="entry name" value="Zinc beta-ribbon"/>
    <property type="match status" value="1"/>
</dbReference>
<keyword evidence="8" id="KW-0378">Hydrolase</keyword>
<keyword evidence="2" id="KW-0639">Primosome</keyword>
<dbReference type="RefSeq" id="WP_101460258.1">
    <property type="nucleotide sequence ID" value="NZ_CP025408.1"/>
</dbReference>
<evidence type="ECO:0000256" key="4">
    <source>
        <dbReference type="ARBA" id="ARBA00022695"/>
    </source>
</evidence>
<evidence type="ECO:0000313" key="9">
    <source>
        <dbReference type="Proteomes" id="UP000233742"/>
    </source>
</evidence>
<dbReference type="OrthoDB" id="9811157at2"/>
<evidence type="ECO:0000313" key="8">
    <source>
        <dbReference type="EMBL" id="AUH33589.1"/>
    </source>
</evidence>
<evidence type="ECO:0000256" key="3">
    <source>
        <dbReference type="ARBA" id="ARBA00022679"/>
    </source>
</evidence>
<dbReference type="Pfam" id="PF08273">
    <property type="entry name" value="Zn_Ribbon_Prim"/>
    <property type="match status" value="1"/>
</dbReference>
<sequence>MFHEKTSNAAKGKWRGILMALGMAETFLKDQHGPCPICGGNDRFRWDNQDGRGTYICGQCGAGDGMKLAMEYTGMSFSEIAPKIDGLLGNLKPESGSQRREMTGDERRNMLRATYSSTQPIAKGDAADKYLTTRRLDQPTYPAALRFSDAMKDGEGGVRPCMVALVGIHGITDPKGRQRYCSMHRTFLKPDGSGKAEMASPRKMMPGSLPDGACVMLSEWPGHGAIGVAEGIETAMSASAMFDMPVWAALNATMMEKWFPPAGADEVAIFVDSDANFRGLRAGAILANKLRTNPKYVGLEVNIQTPRIIGTDWADEWTARVRAGSEA</sequence>
<keyword evidence="4" id="KW-0548">Nucleotidyltransferase</keyword>
<dbReference type="GO" id="GO:0006269">
    <property type="term" value="P:DNA replication, synthesis of primer"/>
    <property type="evidence" value="ECO:0007669"/>
    <property type="project" value="UniProtKB-KW"/>
</dbReference>
<keyword evidence="6" id="KW-0804">Transcription</keyword>
<evidence type="ECO:0000256" key="1">
    <source>
        <dbReference type="ARBA" id="ARBA00022478"/>
    </source>
</evidence>
<dbReference type="SMART" id="SM00778">
    <property type="entry name" value="Prim_Zn_Ribbon"/>
    <property type="match status" value="1"/>
</dbReference>
<protein>
    <submittedName>
        <fullName evidence="8">Helicase</fullName>
    </submittedName>
</protein>
<dbReference type="InterPro" id="IPR055570">
    <property type="entry name" value="DUF7146"/>
</dbReference>
<accession>A0A2K9EGW6</accession>
<dbReference type="InterPro" id="IPR036977">
    <property type="entry name" value="DNA_primase_Znf_CHC2"/>
</dbReference>
<dbReference type="Proteomes" id="UP000233742">
    <property type="component" value="Chromosome"/>
</dbReference>
<dbReference type="Pfam" id="PF13362">
    <property type="entry name" value="Toprim_3"/>
    <property type="match status" value="1"/>
</dbReference>